<dbReference type="EMBL" id="JQ844170">
    <property type="protein sequence ID" value="AGS51772.1"/>
    <property type="molecule type" value="Genomic_DNA"/>
</dbReference>
<evidence type="ECO:0000313" key="1">
    <source>
        <dbReference type="EMBL" id="AGS51772.1"/>
    </source>
</evidence>
<dbReference type="AlphaFoldDB" id="A0A806JYV0"/>
<protein>
    <submittedName>
        <fullName evidence="1">Uncharacterized protein</fullName>
    </submittedName>
</protein>
<accession>A0A806JYV0</accession>
<name>A0A806JYV0_9BACT</name>
<organism evidence="1">
    <name type="scientific">uncultured bacterium contig00046</name>
    <dbReference type="NCBI Taxonomy" id="1181532"/>
    <lineage>
        <taxon>Bacteria</taxon>
        <taxon>environmental samples</taxon>
    </lineage>
</organism>
<sequence length="37" mass="4084">MFLDVRELMHGCLGYVPAELKTAKMCLAAVKSYALPL</sequence>
<proteinExistence type="predicted"/>
<reference evidence="1" key="1">
    <citation type="submission" date="2012-03" db="EMBL/GenBank/DDBJ databases">
        <title>Functional metagenomics reveals considerable lignocellulase gene clusters in the gut microbiome of a wood-feeding higher termite.</title>
        <authorList>
            <person name="Liu N."/>
        </authorList>
    </citation>
    <scope>NUCLEOTIDE SEQUENCE</scope>
</reference>